<evidence type="ECO:0000259" key="2">
    <source>
        <dbReference type="PROSITE" id="PS50011"/>
    </source>
</evidence>
<dbReference type="VEuPathDB" id="CryptoDB:CMU_035080"/>
<evidence type="ECO:0000313" key="4">
    <source>
        <dbReference type="Proteomes" id="UP000001460"/>
    </source>
</evidence>
<dbReference type="GeneID" id="6996383"/>
<dbReference type="RefSeq" id="XP_002141471.1">
    <property type="nucleotide sequence ID" value="XM_002141435.1"/>
</dbReference>
<sequence>MVMYRNLLVCLINIWILSQQLSFAFLEYIENKDLMKTCINDEVNSNDGIFSLDIYDNFKKVCSLDKNTTRIDISKGLVSVDKGNYLLLYRIYIYDLLRKLTIHKSENNDAMLQYSGDNNLIIHPLLLKISSSDISKIKKLTTVPYSLRKNIEKRKMLQIEYNIKPLLGEPEKGKDLIIYRNHSLVSYYRNRILSGMNVKQLARNSMKQHISDKLVISSNLHMGQENWHDEGFVKYFKFGKGSFGEVWRGLAFTKSIESFLGYCSESELSLLRQNKNKWKRGKNIDMEFLHILEEILQYVDKYKKSICINFRTEKVEEVSVVDIVMKRMLTEIPSWEIKLSAIREVFFGVLLYCMPHTTRFLHVFEEENLGTDLEIKSEIWLVYRYEGISLYNLLFTADENGKVIPSKFWWRHIKNRINEKLPKCKNKNCKKTNFQDLLREFMYQLIKCLSIIHSMGIVHRDIKPSNILISIISNESNLNSYYLRLADWGSAILEKKSQLLFENFPISILNKLYGNFGPSYHDETEGYQPPEVQFNSFIYNPTKSKMDIFENTRLASYDMWSAGVVMLQIIWGNLQVFSVLNDDTKFQHLLLRANRYIENMLNSNLFNFSVSQANNLKKDIMYRLALMRLCLLDSKDDISWVQNILNNFLSTIGTNSSSVLSGISKSCTDEEFSNILKQFDPSGIGLDSLEAMKFLKSLLNPSSKDRITAKSALQHAYFKENKFNYE</sequence>
<feature type="domain" description="Protein kinase" evidence="2">
    <location>
        <begin position="232"/>
        <end position="718"/>
    </location>
</feature>
<dbReference type="Gene3D" id="1.10.510.10">
    <property type="entry name" value="Transferase(Phosphotransferase) domain 1"/>
    <property type="match status" value="1"/>
</dbReference>
<reference evidence="3" key="1">
    <citation type="submission" date="2008-06" db="EMBL/GenBank/DDBJ databases">
        <authorList>
            <person name="Lorenzi H."/>
            <person name="Inman J."/>
            <person name="Miller J."/>
            <person name="Schobel S."/>
            <person name="Amedeo P."/>
            <person name="Caler E.V."/>
            <person name="da Silva J."/>
        </authorList>
    </citation>
    <scope>NUCLEOTIDE SEQUENCE [LARGE SCALE GENOMIC DNA]</scope>
    <source>
        <strain evidence="3">RN66</strain>
    </source>
</reference>
<protein>
    <recommendedName>
        <fullName evidence="2">Protein kinase domain-containing protein</fullName>
    </recommendedName>
</protein>
<dbReference type="OMA" id="SICINFR"/>
<dbReference type="SUPFAM" id="SSF56112">
    <property type="entry name" value="Protein kinase-like (PK-like)"/>
    <property type="match status" value="1"/>
</dbReference>
<gene>
    <name evidence="3" type="ORF">CMU_035080</name>
</gene>
<organism evidence="3 4">
    <name type="scientific">Cryptosporidium muris (strain RN66)</name>
    <dbReference type="NCBI Taxonomy" id="441375"/>
    <lineage>
        <taxon>Eukaryota</taxon>
        <taxon>Sar</taxon>
        <taxon>Alveolata</taxon>
        <taxon>Apicomplexa</taxon>
        <taxon>Conoidasida</taxon>
        <taxon>Coccidia</taxon>
        <taxon>Eucoccidiorida</taxon>
        <taxon>Eimeriorina</taxon>
        <taxon>Cryptosporidiidae</taxon>
        <taxon>Cryptosporidium</taxon>
    </lineage>
</organism>
<accession>B6AFY1</accession>
<name>B6AFY1_CRYMR</name>
<keyword evidence="4" id="KW-1185">Reference proteome</keyword>
<keyword evidence="1" id="KW-0732">Signal</keyword>
<dbReference type="PANTHER" id="PTHR44167:SF30">
    <property type="entry name" value="PHOSPHORYLASE KINASE"/>
    <property type="match status" value="1"/>
</dbReference>
<dbReference type="Proteomes" id="UP000001460">
    <property type="component" value="Unassembled WGS sequence"/>
</dbReference>
<dbReference type="STRING" id="441375.B6AFY1"/>
<feature type="chain" id="PRO_5002842310" description="Protein kinase domain-containing protein" evidence="1">
    <location>
        <begin position="25"/>
        <end position="726"/>
    </location>
</feature>
<dbReference type="eggNOG" id="KOG0658">
    <property type="taxonomic scope" value="Eukaryota"/>
</dbReference>
<dbReference type="InterPro" id="IPR000719">
    <property type="entry name" value="Prot_kinase_dom"/>
</dbReference>
<evidence type="ECO:0000313" key="3">
    <source>
        <dbReference type="EMBL" id="EEA07122.1"/>
    </source>
</evidence>
<dbReference type="SMART" id="SM00220">
    <property type="entry name" value="S_TKc"/>
    <property type="match status" value="1"/>
</dbReference>
<dbReference type="EMBL" id="DS989731">
    <property type="protein sequence ID" value="EEA07122.1"/>
    <property type="molecule type" value="Genomic_DNA"/>
</dbReference>
<proteinExistence type="predicted"/>
<evidence type="ECO:0000256" key="1">
    <source>
        <dbReference type="SAM" id="SignalP"/>
    </source>
</evidence>
<dbReference type="PROSITE" id="PS50011">
    <property type="entry name" value="PROTEIN_KINASE_DOM"/>
    <property type="match status" value="1"/>
</dbReference>
<dbReference type="InterPro" id="IPR008271">
    <property type="entry name" value="Ser/Thr_kinase_AS"/>
</dbReference>
<dbReference type="PANTHER" id="PTHR44167">
    <property type="entry name" value="OVARIAN-SPECIFIC SERINE/THREONINE-PROTEIN KINASE LOK-RELATED"/>
    <property type="match status" value="1"/>
</dbReference>
<dbReference type="OrthoDB" id="10264738at2759"/>
<dbReference type="GO" id="GO:0044773">
    <property type="term" value="P:mitotic DNA damage checkpoint signaling"/>
    <property type="evidence" value="ECO:0007669"/>
    <property type="project" value="TreeGrafter"/>
</dbReference>
<dbReference type="GO" id="GO:0005634">
    <property type="term" value="C:nucleus"/>
    <property type="evidence" value="ECO:0007669"/>
    <property type="project" value="TreeGrafter"/>
</dbReference>
<feature type="signal peptide" evidence="1">
    <location>
        <begin position="1"/>
        <end position="24"/>
    </location>
</feature>
<dbReference type="GO" id="GO:0004674">
    <property type="term" value="F:protein serine/threonine kinase activity"/>
    <property type="evidence" value="ECO:0007669"/>
    <property type="project" value="TreeGrafter"/>
</dbReference>
<dbReference type="InterPro" id="IPR011009">
    <property type="entry name" value="Kinase-like_dom_sf"/>
</dbReference>
<dbReference type="PROSITE" id="PS00108">
    <property type="entry name" value="PROTEIN_KINASE_ST"/>
    <property type="match status" value="1"/>
</dbReference>
<dbReference type="AlphaFoldDB" id="B6AFY1"/>
<dbReference type="Pfam" id="PF00069">
    <property type="entry name" value="Pkinase"/>
    <property type="match status" value="1"/>
</dbReference>
<dbReference type="GO" id="GO:0005524">
    <property type="term" value="F:ATP binding"/>
    <property type="evidence" value="ECO:0007669"/>
    <property type="project" value="InterPro"/>
</dbReference>